<evidence type="ECO:0000256" key="9">
    <source>
        <dbReference type="ARBA" id="ARBA00022793"/>
    </source>
</evidence>
<dbReference type="SUPFAM" id="SSF51366">
    <property type="entry name" value="Ribulose-phoshate binding barrel"/>
    <property type="match status" value="2"/>
</dbReference>
<dbReference type="HAMAP" id="MF_00134_B">
    <property type="entry name" value="IGPS_B"/>
    <property type="match status" value="1"/>
</dbReference>
<evidence type="ECO:0000259" key="18">
    <source>
        <dbReference type="Pfam" id="PF00218"/>
    </source>
</evidence>
<comment type="catalytic activity">
    <reaction evidence="2 16">
        <text>1-(2-carboxyphenylamino)-1-deoxy-D-ribulose 5-phosphate + H(+) = (1S,2R)-1-C-(indol-3-yl)glycerol 3-phosphate + CO2 + H2O</text>
        <dbReference type="Rhea" id="RHEA:23476"/>
        <dbReference type="ChEBI" id="CHEBI:15377"/>
        <dbReference type="ChEBI" id="CHEBI:15378"/>
        <dbReference type="ChEBI" id="CHEBI:16526"/>
        <dbReference type="ChEBI" id="CHEBI:58613"/>
        <dbReference type="ChEBI" id="CHEBI:58866"/>
        <dbReference type="EC" id="4.1.1.48"/>
    </reaction>
</comment>
<reference evidence="20 21" key="1">
    <citation type="journal article" date="2011" name="Stand. Genomic Sci.">
        <title>Non-contiguous finished genome sequence and contextual data of the filamentous soil bacterium Ktedonobacter racemifer type strain (SOSP1-21).</title>
        <authorList>
            <person name="Chang Y.J."/>
            <person name="Land M."/>
            <person name="Hauser L."/>
            <person name="Chertkov O."/>
            <person name="Del Rio T.G."/>
            <person name="Nolan M."/>
            <person name="Copeland A."/>
            <person name="Tice H."/>
            <person name="Cheng J.F."/>
            <person name="Lucas S."/>
            <person name="Han C."/>
            <person name="Goodwin L."/>
            <person name="Pitluck S."/>
            <person name="Ivanova N."/>
            <person name="Ovchinikova G."/>
            <person name="Pati A."/>
            <person name="Chen A."/>
            <person name="Palaniappan K."/>
            <person name="Mavromatis K."/>
            <person name="Liolios K."/>
            <person name="Brettin T."/>
            <person name="Fiebig A."/>
            <person name="Rohde M."/>
            <person name="Abt B."/>
            <person name="Goker M."/>
            <person name="Detter J.C."/>
            <person name="Woyke T."/>
            <person name="Bristow J."/>
            <person name="Eisen J.A."/>
            <person name="Markowitz V."/>
            <person name="Hugenholtz P."/>
            <person name="Kyrpides N.C."/>
            <person name="Klenk H.P."/>
            <person name="Lapidus A."/>
        </authorList>
    </citation>
    <scope>NUCLEOTIDE SEQUENCE [LARGE SCALE GENOMIC DNA]</scope>
    <source>
        <strain evidence="21">DSM 44963</strain>
    </source>
</reference>
<proteinExistence type="inferred from homology"/>
<keyword evidence="13 16" id="KW-0456">Lyase</keyword>
<evidence type="ECO:0000256" key="3">
    <source>
        <dbReference type="ARBA" id="ARBA00004664"/>
    </source>
</evidence>
<comment type="similarity">
    <text evidence="5">In the N-terminal section; belongs to the TrpC family.</text>
</comment>
<evidence type="ECO:0000256" key="16">
    <source>
        <dbReference type="HAMAP-Rule" id="MF_00134"/>
    </source>
</evidence>
<keyword evidence="21" id="KW-1185">Reference proteome</keyword>
<dbReference type="GO" id="GO:0004640">
    <property type="term" value="F:phosphoribosylanthranilate isomerase activity"/>
    <property type="evidence" value="ECO:0007669"/>
    <property type="project" value="UniProtKB-UniRule"/>
</dbReference>
<dbReference type="InParanoid" id="D6TII0"/>
<dbReference type="AlphaFoldDB" id="D6TII0"/>
<comment type="similarity">
    <text evidence="17">Belongs to the TrpF family.</text>
</comment>
<dbReference type="InterPro" id="IPR001240">
    <property type="entry name" value="PRAI_dom"/>
</dbReference>
<evidence type="ECO:0000256" key="1">
    <source>
        <dbReference type="ARBA" id="ARBA00001164"/>
    </source>
</evidence>
<organism evidence="20 21">
    <name type="scientific">Ktedonobacter racemifer DSM 44963</name>
    <dbReference type="NCBI Taxonomy" id="485913"/>
    <lineage>
        <taxon>Bacteria</taxon>
        <taxon>Bacillati</taxon>
        <taxon>Chloroflexota</taxon>
        <taxon>Ktedonobacteria</taxon>
        <taxon>Ktedonobacterales</taxon>
        <taxon>Ktedonobacteraceae</taxon>
        <taxon>Ktedonobacter</taxon>
    </lineage>
</organism>
<dbReference type="InterPro" id="IPR045186">
    <property type="entry name" value="Indole-3-glycerol_P_synth"/>
</dbReference>
<dbReference type="OrthoDB" id="9804217at2"/>
<dbReference type="CDD" id="cd00405">
    <property type="entry name" value="PRAI"/>
    <property type="match status" value="1"/>
</dbReference>
<dbReference type="STRING" id="485913.Krac_10781"/>
<dbReference type="EC" id="5.3.1.24" evidence="17"/>
<keyword evidence="11 16" id="KW-0057">Aromatic amino acid biosynthesis</keyword>
<gene>
    <name evidence="16" type="primary">trpC</name>
    <name evidence="17" type="synonym">trpF</name>
    <name evidence="20" type="ORF">Krac_10781</name>
</gene>
<dbReference type="NCBIfam" id="NF006945">
    <property type="entry name" value="PRK09427.1"/>
    <property type="match status" value="1"/>
</dbReference>
<name>D6TII0_KTERA</name>
<evidence type="ECO:0000256" key="12">
    <source>
        <dbReference type="ARBA" id="ARBA00023235"/>
    </source>
</evidence>
<keyword evidence="12 17" id="KW-0413">Isomerase</keyword>
<evidence type="ECO:0000256" key="6">
    <source>
        <dbReference type="ARBA" id="ARBA00008737"/>
    </source>
</evidence>
<evidence type="ECO:0000259" key="19">
    <source>
        <dbReference type="Pfam" id="PF00697"/>
    </source>
</evidence>
<dbReference type="InterPro" id="IPR013785">
    <property type="entry name" value="Aldolase_TIM"/>
</dbReference>
<comment type="pathway">
    <text evidence="3 17">Amino-acid biosynthesis; L-tryptophan biosynthesis; L-tryptophan from chorismate: step 3/5.</text>
</comment>
<dbReference type="InterPro" id="IPR013798">
    <property type="entry name" value="Indole-3-glycerol_P_synth_dom"/>
</dbReference>
<dbReference type="eggNOG" id="COG0135">
    <property type="taxonomic scope" value="Bacteria"/>
</dbReference>
<protein>
    <recommendedName>
        <fullName evidence="16 17">Multifunctional fusion protein</fullName>
    </recommendedName>
    <domain>
        <recommendedName>
            <fullName evidence="16">Indole-3-glycerol phosphate synthase</fullName>
            <shortName evidence="16">IGPS</shortName>
            <ecNumber evidence="16">4.1.1.48</ecNumber>
        </recommendedName>
    </domain>
    <domain>
        <recommendedName>
            <fullName evidence="17">N-(5'-phosphoribosyl)anthranilate isomerase</fullName>
            <shortName evidence="17">PRAI</shortName>
            <ecNumber evidence="17">5.3.1.24</ecNumber>
        </recommendedName>
    </domain>
</protein>
<evidence type="ECO:0000256" key="4">
    <source>
        <dbReference type="ARBA" id="ARBA00004696"/>
    </source>
</evidence>
<dbReference type="FunFam" id="3.20.20.70:FF:000024">
    <property type="entry name" value="Indole-3-glycerol phosphate synthase"/>
    <property type="match status" value="1"/>
</dbReference>
<dbReference type="HAMAP" id="MF_00135">
    <property type="entry name" value="PRAI"/>
    <property type="match status" value="1"/>
</dbReference>
<dbReference type="NCBIfam" id="NF001377">
    <property type="entry name" value="PRK00278.2-4"/>
    <property type="match status" value="1"/>
</dbReference>
<evidence type="ECO:0000256" key="13">
    <source>
        <dbReference type="ARBA" id="ARBA00023239"/>
    </source>
</evidence>
<keyword evidence="14" id="KW-0511">Multifunctional enzyme</keyword>
<evidence type="ECO:0000256" key="10">
    <source>
        <dbReference type="ARBA" id="ARBA00022822"/>
    </source>
</evidence>
<comment type="catalytic activity">
    <reaction evidence="1 17">
        <text>N-(5-phospho-beta-D-ribosyl)anthranilate = 1-(2-carboxyphenylamino)-1-deoxy-D-ribulose 5-phosphate</text>
        <dbReference type="Rhea" id="RHEA:21540"/>
        <dbReference type="ChEBI" id="CHEBI:18277"/>
        <dbReference type="ChEBI" id="CHEBI:58613"/>
        <dbReference type="EC" id="5.3.1.24"/>
    </reaction>
</comment>
<dbReference type="Pfam" id="PF00218">
    <property type="entry name" value="IGPS"/>
    <property type="match status" value="1"/>
</dbReference>
<dbReference type="NCBIfam" id="NF002298">
    <property type="entry name" value="PRK01222.1-4"/>
    <property type="match status" value="1"/>
</dbReference>
<comment type="similarity">
    <text evidence="6 16">Belongs to the TrpC family.</text>
</comment>
<dbReference type="RefSeq" id="WP_007905684.1">
    <property type="nucleotide sequence ID" value="NZ_ADVG01000001.1"/>
</dbReference>
<keyword evidence="9 16" id="KW-0210">Decarboxylase</keyword>
<accession>D6TII0</accession>
<dbReference type="PROSITE" id="PS00614">
    <property type="entry name" value="IGPS"/>
    <property type="match status" value="1"/>
</dbReference>
<dbReference type="Pfam" id="PF00697">
    <property type="entry name" value="PRAI"/>
    <property type="match status" value="1"/>
</dbReference>
<dbReference type="InterPro" id="IPR011060">
    <property type="entry name" value="RibuloseP-bd_barrel"/>
</dbReference>
<keyword evidence="10 16" id="KW-0822">Tryptophan biosynthesis</keyword>
<dbReference type="CDD" id="cd00331">
    <property type="entry name" value="IGPS"/>
    <property type="match status" value="1"/>
</dbReference>
<evidence type="ECO:0000256" key="14">
    <source>
        <dbReference type="ARBA" id="ARBA00023268"/>
    </source>
</evidence>
<dbReference type="eggNOG" id="COG0134">
    <property type="taxonomic scope" value="Bacteria"/>
</dbReference>
<dbReference type="InterPro" id="IPR001468">
    <property type="entry name" value="Indole-3-GlycerolPSynthase_CS"/>
</dbReference>
<evidence type="ECO:0000256" key="7">
    <source>
        <dbReference type="ARBA" id="ARBA00009847"/>
    </source>
</evidence>
<feature type="domain" description="N-(5'phosphoribosyl) anthranilate isomerase (PRAI)" evidence="19">
    <location>
        <begin position="273"/>
        <end position="475"/>
    </location>
</feature>
<keyword evidence="8 16" id="KW-0028">Amino-acid biosynthesis</keyword>
<evidence type="ECO:0000256" key="8">
    <source>
        <dbReference type="ARBA" id="ARBA00022605"/>
    </source>
</evidence>
<dbReference type="PANTHER" id="PTHR22854:SF2">
    <property type="entry name" value="INDOLE-3-GLYCEROL-PHOSPHATE SYNTHASE"/>
    <property type="match status" value="1"/>
</dbReference>
<evidence type="ECO:0000313" key="20">
    <source>
        <dbReference type="EMBL" id="EFH89237.1"/>
    </source>
</evidence>
<evidence type="ECO:0000256" key="15">
    <source>
        <dbReference type="ARBA" id="ARBA00025592"/>
    </source>
</evidence>
<dbReference type="PANTHER" id="PTHR22854">
    <property type="entry name" value="TRYPTOPHAN BIOSYNTHESIS PROTEIN"/>
    <property type="match status" value="1"/>
</dbReference>
<dbReference type="EMBL" id="ADVG01000001">
    <property type="protein sequence ID" value="EFH89237.1"/>
    <property type="molecule type" value="Genomic_DNA"/>
</dbReference>
<comment type="function">
    <text evidence="15">Bifunctional enzyme that catalyzes two sequential steps of tryptophan biosynthetic pathway. The first reaction is catalyzed by the isomerase, coded by the TrpF domain; the second reaction is catalyzed by the synthase, coded by the TrpC domain.</text>
</comment>
<comment type="similarity">
    <text evidence="7">In the C-terminal section; belongs to the TrpF family.</text>
</comment>
<evidence type="ECO:0000256" key="17">
    <source>
        <dbReference type="HAMAP-Rule" id="MF_00135"/>
    </source>
</evidence>
<sequence length="483" mass="54325">MPGKNMFLDRIVTQTRLDLEARKREVPLEELQRQASEQEPPRDFVRAFEPRSEVHLIAEVKRASPSKGMLIHDFTDTTPVELARTYEANGAAVISVLTEPHFFLGSPAYLQAIKQAVKIPVLRKDFIIDDYQVYEARAWGTDAILLICALLDDTQLRHLLELARTLHMECLVEAHSEEEVRRAVEAGAMVIGVNSRDLVTFKMHPDLIRDMRKQIPADRIVIAESGIHNEGDARRLARYDVQGMLVGESLVVSRDVPGQIQSLLRGANASTQVKICGLRQAEHITTAIEAGADLLGFIFHEPSHRYIEPAHVREILASSSYAQRLEKGQRVPDLVGVFVNKEASFINDVVEEAGLQYVQLHGNETAEFCQRIKRPVIKALSLRTEDDLARLRDYREVSWRLLLDTPTPQWGGTGEVSDWQLARQAAQGQRIFLAGGLTPENVSEAITQVQPWGVDVSSGVESEKQKDPEKILRFLSQVRTSQR</sequence>
<evidence type="ECO:0000313" key="21">
    <source>
        <dbReference type="Proteomes" id="UP000004508"/>
    </source>
</evidence>
<comment type="caution">
    <text evidence="20">The sequence shown here is derived from an EMBL/GenBank/DDBJ whole genome shotgun (WGS) entry which is preliminary data.</text>
</comment>
<evidence type="ECO:0000256" key="2">
    <source>
        <dbReference type="ARBA" id="ARBA00001633"/>
    </source>
</evidence>
<feature type="domain" description="Indole-3-glycerol phosphate synthase" evidence="18">
    <location>
        <begin position="8"/>
        <end position="263"/>
    </location>
</feature>
<dbReference type="Proteomes" id="UP000004508">
    <property type="component" value="Unassembled WGS sequence"/>
</dbReference>
<dbReference type="EC" id="4.1.1.48" evidence="16"/>
<dbReference type="UniPathway" id="UPA00035">
    <property type="reaction ID" value="UER00042"/>
</dbReference>
<dbReference type="Gene3D" id="3.20.20.70">
    <property type="entry name" value="Aldolase class I"/>
    <property type="match status" value="2"/>
</dbReference>
<comment type="pathway">
    <text evidence="4 16">Amino-acid biosynthesis; L-tryptophan biosynthesis; L-tryptophan from chorismate: step 4/5.</text>
</comment>
<evidence type="ECO:0000256" key="11">
    <source>
        <dbReference type="ARBA" id="ARBA00023141"/>
    </source>
</evidence>
<evidence type="ECO:0000256" key="5">
    <source>
        <dbReference type="ARBA" id="ARBA00007902"/>
    </source>
</evidence>
<dbReference type="GO" id="GO:0000162">
    <property type="term" value="P:L-tryptophan biosynthetic process"/>
    <property type="evidence" value="ECO:0007669"/>
    <property type="project" value="UniProtKB-UniRule"/>
</dbReference>
<dbReference type="GO" id="GO:0004425">
    <property type="term" value="F:indole-3-glycerol-phosphate synthase activity"/>
    <property type="evidence" value="ECO:0007669"/>
    <property type="project" value="UniProtKB-UniRule"/>
</dbReference>